<evidence type="ECO:0000313" key="2">
    <source>
        <dbReference type="Proteomes" id="UP000276506"/>
    </source>
</evidence>
<dbReference type="Proteomes" id="UP000276506">
    <property type="component" value="Unassembled WGS sequence"/>
</dbReference>
<gene>
    <name evidence="1" type="ORF">EGJ28_07750</name>
</gene>
<accession>A0A3R8U8D3</accession>
<reference evidence="1 2" key="1">
    <citation type="submission" date="2018-10" db="EMBL/GenBank/DDBJ databases">
        <title>Transmission dynamics of multidrug resistant bacteria on intensive care unit surfaces.</title>
        <authorList>
            <person name="D'Souza A.W."/>
            <person name="Potter R.F."/>
            <person name="Wallace M."/>
            <person name="Shupe A."/>
            <person name="Patel S."/>
            <person name="Sun S."/>
            <person name="Gul D."/>
            <person name="Kwon J.H."/>
            <person name="Andleeb S."/>
            <person name="Burnham C.-A.D."/>
            <person name="Dantas G."/>
        </authorList>
    </citation>
    <scope>NUCLEOTIDE SEQUENCE [LARGE SCALE GENOMIC DNA]</scope>
    <source>
        <strain evidence="1 2">PX_177</strain>
    </source>
</reference>
<name>A0A3R8U8D3_9GAMM</name>
<dbReference type="RefSeq" id="WP_125876858.1">
    <property type="nucleotide sequence ID" value="NZ_RHQL01000002.1"/>
</dbReference>
<protein>
    <submittedName>
        <fullName evidence="1">Uncharacterized protein</fullName>
    </submittedName>
</protein>
<dbReference type="AlphaFoldDB" id="A0A3R8U8D3"/>
<proteinExistence type="predicted"/>
<organism evidence="1 2">
    <name type="scientific">Stutzerimonas xanthomarina</name>
    <dbReference type="NCBI Taxonomy" id="271420"/>
    <lineage>
        <taxon>Bacteria</taxon>
        <taxon>Pseudomonadati</taxon>
        <taxon>Pseudomonadota</taxon>
        <taxon>Gammaproteobacteria</taxon>
        <taxon>Pseudomonadales</taxon>
        <taxon>Pseudomonadaceae</taxon>
        <taxon>Stutzerimonas</taxon>
    </lineage>
</organism>
<evidence type="ECO:0000313" key="1">
    <source>
        <dbReference type="EMBL" id="RRV13491.1"/>
    </source>
</evidence>
<sequence>MAQYKVLVLSDCQQGHEGEYSHYYDTKHIPDIMREMREVQSAQRFQVEPIFGKEGMPAWRFSCLYSIETDDFQQYLDRMGKAYSSGRIPPADCAIPDTAVAYKLIPLGDPIAREE</sequence>
<dbReference type="EMBL" id="RHQL01000002">
    <property type="protein sequence ID" value="RRV13491.1"/>
    <property type="molecule type" value="Genomic_DNA"/>
</dbReference>
<comment type="caution">
    <text evidence="1">The sequence shown here is derived from an EMBL/GenBank/DDBJ whole genome shotgun (WGS) entry which is preliminary data.</text>
</comment>